<feature type="domain" description="Flagellin N-terminal" evidence="5">
    <location>
        <begin position="5"/>
        <end position="141"/>
    </location>
</feature>
<keyword evidence="7" id="KW-0969">Cilium</keyword>
<evidence type="ECO:0000256" key="2">
    <source>
        <dbReference type="ARBA" id="ARBA00020110"/>
    </source>
</evidence>
<proteinExistence type="inferred from homology"/>
<evidence type="ECO:0000256" key="1">
    <source>
        <dbReference type="ARBA" id="ARBA00005709"/>
    </source>
</evidence>
<dbReference type="InterPro" id="IPR001492">
    <property type="entry name" value="Flagellin"/>
</dbReference>
<keyword evidence="3 4" id="KW-0975">Bacterial flagellum</keyword>
<keyword evidence="4" id="KW-0964">Secreted</keyword>
<comment type="similarity">
    <text evidence="1 4">Belongs to the bacterial flagellin family.</text>
</comment>
<dbReference type="Pfam" id="PF00700">
    <property type="entry name" value="Flagellin_C"/>
    <property type="match status" value="1"/>
</dbReference>
<name>A0A4R1PNR3_9FIRM</name>
<evidence type="ECO:0000256" key="4">
    <source>
        <dbReference type="RuleBase" id="RU362073"/>
    </source>
</evidence>
<comment type="caution">
    <text evidence="7">The sequence shown here is derived from an EMBL/GenBank/DDBJ whole genome shotgun (WGS) entry which is preliminary data.</text>
</comment>
<dbReference type="InterPro" id="IPR001029">
    <property type="entry name" value="Flagellin_N"/>
</dbReference>
<evidence type="ECO:0000259" key="6">
    <source>
        <dbReference type="Pfam" id="PF00700"/>
    </source>
</evidence>
<gene>
    <name evidence="7" type="ORF">EV210_11989</name>
</gene>
<dbReference type="Pfam" id="PF00669">
    <property type="entry name" value="Flagellin_N"/>
    <property type="match status" value="1"/>
</dbReference>
<dbReference type="GO" id="GO:0005198">
    <property type="term" value="F:structural molecule activity"/>
    <property type="evidence" value="ECO:0007669"/>
    <property type="project" value="UniProtKB-UniRule"/>
</dbReference>
<evidence type="ECO:0000259" key="5">
    <source>
        <dbReference type="Pfam" id="PF00669"/>
    </source>
</evidence>
<dbReference type="EMBL" id="SLUI01000019">
    <property type="protein sequence ID" value="TCL33012.1"/>
    <property type="molecule type" value="Genomic_DNA"/>
</dbReference>
<dbReference type="InterPro" id="IPR046358">
    <property type="entry name" value="Flagellin_C"/>
</dbReference>
<dbReference type="Proteomes" id="UP000295063">
    <property type="component" value="Unassembled WGS sequence"/>
</dbReference>
<dbReference type="GO" id="GO:0009288">
    <property type="term" value="C:bacterial-type flagellum"/>
    <property type="evidence" value="ECO:0007669"/>
    <property type="project" value="UniProtKB-SubCell"/>
</dbReference>
<organism evidence="7 8">
    <name type="scientific">Anaerospora hongkongensis</name>
    <dbReference type="NCBI Taxonomy" id="244830"/>
    <lineage>
        <taxon>Bacteria</taxon>
        <taxon>Bacillati</taxon>
        <taxon>Bacillota</taxon>
        <taxon>Negativicutes</taxon>
        <taxon>Selenomonadales</taxon>
        <taxon>Sporomusaceae</taxon>
        <taxon>Anaerospora</taxon>
    </lineage>
</organism>
<dbReference type="Gene3D" id="6.10.10.10">
    <property type="entry name" value="Flagellar export chaperone, C-terminal domain"/>
    <property type="match status" value="1"/>
</dbReference>
<dbReference type="PANTHER" id="PTHR42792:SF2">
    <property type="entry name" value="FLAGELLIN"/>
    <property type="match status" value="1"/>
</dbReference>
<feature type="domain" description="Flagellin C-terminal" evidence="6">
    <location>
        <begin position="347"/>
        <end position="432"/>
    </location>
</feature>
<dbReference type="GO" id="GO:0005576">
    <property type="term" value="C:extracellular region"/>
    <property type="evidence" value="ECO:0007669"/>
    <property type="project" value="UniProtKB-SubCell"/>
</dbReference>
<comment type="subcellular location">
    <subcellularLocation>
        <location evidence="4">Secreted</location>
    </subcellularLocation>
    <subcellularLocation>
        <location evidence="4">Bacterial flagellum</location>
    </subcellularLocation>
</comment>
<dbReference type="Gene3D" id="1.20.1330.10">
    <property type="entry name" value="f41 fragment of flagellin, N-terminal domain"/>
    <property type="match status" value="2"/>
</dbReference>
<dbReference type="PANTHER" id="PTHR42792">
    <property type="entry name" value="FLAGELLIN"/>
    <property type="match status" value="1"/>
</dbReference>
<protein>
    <recommendedName>
        <fullName evidence="2 4">Flagellin</fullName>
    </recommendedName>
</protein>
<dbReference type="PRINTS" id="PR00207">
    <property type="entry name" value="FLAGELLIN"/>
</dbReference>
<keyword evidence="7" id="KW-0282">Flagellum</keyword>
<keyword evidence="7" id="KW-0966">Cell projection</keyword>
<comment type="function">
    <text evidence="4">Flagellin is the subunit protein which polymerizes to form the filaments of bacterial flagella.</text>
</comment>
<evidence type="ECO:0000256" key="3">
    <source>
        <dbReference type="ARBA" id="ARBA00023143"/>
    </source>
</evidence>
<sequence length="433" mass="44798">MAMVINHNLSALNTYNQLNSNSTLMNKSLQKISSGYQINTAADDAAGLAISEKMRGQIRGLDQASANAQDSISMVQTAEGALSETTDILQRMRELAVQSASDTNTDADRANIQDEVDALVKEINRIADTTEFNTKKLLDGSMSGKTTEQASIDSNSAVKAAAGAALTDTTALLTDLTDADGNSLGIKAGDTVTVSYMKDGALVTGSLDVTATTTLADLEDISTFDKDGNATTGATKTVADDLGLTVDTTSGALTATAAATGTANSVYGLTITVTDSDGDSVTAATNALSDFTQTQAAKNTGSDKSSTILIGANTGQSITIAIDNMDAESLGVNNLQVDTQDAANVALGVIDTATATVTTMRSKLGAIENRLDHTINNLTTSSENLTAAESRIRDVDMASEMATYTKLSVMTQAATAMLAQANQQPQQVLSLLK</sequence>
<keyword evidence="8" id="KW-1185">Reference proteome</keyword>
<dbReference type="SUPFAM" id="SSF64518">
    <property type="entry name" value="Phase 1 flagellin"/>
    <property type="match status" value="1"/>
</dbReference>
<evidence type="ECO:0000313" key="7">
    <source>
        <dbReference type="EMBL" id="TCL33012.1"/>
    </source>
</evidence>
<dbReference type="InterPro" id="IPR042187">
    <property type="entry name" value="Flagellin_C_sub2"/>
</dbReference>
<evidence type="ECO:0000313" key="8">
    <source>
        <dbReference type="Proteomes" id="UP000295063"/>
    </source>
</evidence>
<dbReference type="AlphaFoldDB" id="A0A4R1PNR3"/>
<accession>A0A4R1PNR3</accession>
<dbReference type="RefSeq" id="WP_279388520.1">
    <property type="nucleotide sequence ID" value="NZ_DALYTA010000002.1"/>
</dbReference>
<reference evidence="7 8" key="1">
    <citation type="submission" date="2019-03" db="EMBL/GenBank/DDBJ databases">
        <title>Genomic Encyclopedia of Type Strains, Phase IV (KMG-IV): sequencing the most valuable type-strain genomes for metagenomic binning, comparative biology and taxonomic classification.</title>
        <authorList>
            <person name="Goeker M."/>
        </authorList>
    </citation>
    <scope>NUCLEOTIDE SEQUENCE [LARGE SCALE GENOMIC DNA]</scope>
    <source>
        <strain evidence="7 8">DSM 15969</strain>
    </source>
</reference>